<dbReference type="AlphaFoldDB" id="A0A1I5NF54"/>
<organism evidence="1 2">
    <name type="scientific">Cohaesibacter marisflavi</name>
    <dbReference type="NCBI Taxonomy" id="655353"/>
    <lineage>
        <taxon>Bacteria</taxon>
        <taxon>Pseudomonadati</taxon>
        <taxon>Pseudomonadota</taxon>
        <taxon>Alphaproteobacteria</taxon>
        <taxon>Hyphomicrobiales</taxon>
        <taxon>Cohaesibacteraceae</taxon>
    </lineage>
</organism>
<protein>
    <submittedName>
        <fullName evidence="1">Uncharacterized protein</fullName>
    </submittedName>
</protein>
<sequence length="111" mass="12101">MAVLAGIIGDVLVATLGTACHMPAKRLRSAGFYCRHHLELVKAYMSLVGLSPGRAVSTENIGYLQLWPIYSIRTLLFFSSEGFLLQQPDLFVGADCTLDGLGCHLRIACCR</sequence>
<evidence type="ECO:0000313" key="2">
    <source>
        <dbReference type="Proteomes" id="UP000199236"/>
    </source>
</evidence>
<proteinExistence type="predicted"/>
<evidence type="ECO:0000313" key="1">
    <source>
        <dbReference type="EMBL" id="SFP20423.1"/>
    </source>
</evidence>
<accession>A0A1I5NF54</accession>
<gene>
    <name evidence="1" type="ORF">SAMN04488056_1305</name>
</gene>
<dbReference type="EMBL" id="FOVR01000030">
    <property type="protein sequence ID" value="SFP20423.1"/>
    <property type="molecule type" value="Genomic_DNA"/>
</dbReference>
<dbReference type="Proteomes" id="UP000199236">
    <property type="component" value="Unassembled WGS sequence"/>
</dbReference>
<name>A0A1I5NF54_9HYPH</name>
<keyword evidence="2" id="KW-1185">Reference proteome</keyword>
<reference evidence="1 2" key="1">
    <citation type="submission" date="2016-10" db="EMBL/GenBank/DDBJ databases">
        <authorList>
            <person name="de Groot N.N."/>
        </authorList>
    </citation>
    <scope>NUCLEOTIDE SEQUENCE [LARGE SCALE GENOMIC DNA]</scope>
    <source>
        <strain evidence="1 2">CGMCC 1.9157</strain>
    </source>
</reference>